<reference evidence="1 2" key="1">
    <citation type="journal article" date="2008" name="BMC Genomics">
        <title>Acidithiobacillus ferrooxidans metabolism: from genome sequence to industrial applications.</title>
        <authorList>
            <person name="Valdes J."/>
            <person name="Pedroso I."/>
            <person name="Quatrini R."/>
            <person name="Dodson R.J."/>
            <person name="Tettelin H."/>
            <person name="Blake R.II."/>
            <person name="Eisen J.A."/>
            <person name="Holmes D.S."/>
        </authorList>
    </citation>
    <scope>NUCLEOTIDE SEQUENCE [LARGE SCALE GENOMIC DNA]</scope>
    <source>
        <strain evidence="2">ATCC 23270 / DSM 14882 / CIP 104768 / NCIMB 8455</strain>
    </source>
</reference>
<dbReference type="Proteomes" id="UP000001362">
    <property type="component" value="Chromosome"/>
</dbReference>
<organism evidence="1 2">
    <name type="scientific">Acidithiobacillus ferrooxidans (strain ATCC 23270 / DSM 14882 / CIP 104768 / NCIMB 8455)</name>
    <name type="common">Ferrobacillus ferrooxidans (strain ATCC 23270)</name>
    <dbReference type="NCBI Taxonomy" id="243159"/>
    <lineage>
        <taxon>Bacteria</taxon>
        <taxon>Pseudomonadati</taxon>
        <taxon>Pseudomonadota</taxon>
        <taxon>Acidithiobacillia</taxon>
        <taxon>Acidithiobacillales</taxon>
        <taxon>Acidithiobacillaceae</taxon>
        <taxon>Acidithiobacillus</taxon>
    </lineage>
</organism>
<dbReference type="EMBL" id="CP001219">
    <property type="protein sequence ID" value="ACK79542.1"/>
    <property type="molecule type" value="Genomic_DNA"/>
</dbReference>
<dbReference type="AlphaFoldDB" id="B7J3W6"/>
<gene>
    <name evidence="1" type="ordered locus">AFE_0222</name>
</gene>
<dbReference type="PaxDb" id="243159-AFE_0222"/>
<evidence type="ECO:0000313" key="1">
    <source>
        <dbReference type="EMBL" id="ACK79542.1"/>
    </source>
</evidence>
<dbReference type="KEGG" id="afr:AFE_0222"/>
<dbReference type="HOGENOM" id="CLU_3303172_0_0_6"/>
<name>B7J3W6_ACIF2</name>
<sequence>MLLGVAMICVLLSEKPGYYATAAERSRIRQLYITGRAFG</sequence>
<protein>
    <submittedName>
        <fullName evidence="1">Uncharacterized protein</fullName>
    </submittedName>
</protein>
<accession>B7J3W6</accession>
<dbReference type="STRING" id="243159.AFE_0222"/>
<keyword evidence="2" id="KW-1185">Reference proteome</keyword>
<proteinExistence type="predicted"/>
<evidence type="ECO:0000313" key="2">
    <source>
        <dbReference type="Proteomes" id="UP000001362"/>
    </source>
</evidence>